<dbReference type="RefSeq" id="WP_255841129.1">
    <property type="nucleotide sequence ID" value="NZ_CP094358.1"/>
</dbReference>
<dbReference type="KEGG" id="fbm:MQE35_09545"/>
<evidence type="ECO:0000313" key="2">
    <source>
        <dbReference type="EMBL" id="UOB15983.1"/>
    </source>
</evidence>
<feature type="signal peptide" evidence="1">
    <location>
        <begin position="1"/>
        <end position="18"/>
    </location>
</feature>
<dbReference type="EMBL" id="CP094358">
    <property type="protein sequence ID" value="UOB15983.1"/>
    <property type="molecule type" value="Genomic_DNA"/>
</dbReference>
<dbReference type="AlphaFoldDB" id="A0A9E7D0G2"/>
<accession>A0A9E7D0G2</accession>
<sequence>MRNLILTFAMLFSVALMAQQDNKPTFEKEGDMIKATYFHDNGQIAQTGYILNEKPHGEWIAFNAEGEKTAVAQYEEGKKVGKWFMWADDKLTEIDYEQNKIVNVVNWDKTKTLVTK</sequence>
<gene>
    <name evidence="2" type="ORF">MQE35_09545</name>
</gene>
<reference evidence="2" key="1">
    <citation type="submission" date="2022-03" db="EMBL/GenBank/DDBJ databases">
        <title>Description of Abyssus ytuae gen. nov., sp. nov., a novel member of the family Flavobacteriaceae isolated from the sediment of Mariana Trench.</title>
        <authorList>
            <person name="Zhang J."/>
            <person name="Xu X."/>
        </authorList>
    </citation>
    <scope>NUCLEOTIDE SEQUENCE</scope>
    <source>
        <strain evidence="2">MT3330</strain>
    </source>
</reference>
<dbReference type="Proteomes" id="UP000831290">
    <property type="component" value="Chromosome"/>
</dbReference>
<feature type="chain" id="PRO_5039261651" evidence="1">
    <location>
        <begin position="19"/>
        <end position="116"/>
    </location>
</feature>
<keyword evidence="1" id="KW-0732">Signal</keyword>
<organism evidence="2 3">
    <name type="scientific">Abyssalbus ytuae</name>
    <dbReference type="NCBI Taxonomy" id="2926907"/>
    <lineage>
        <taxon>Bacteria</taxon>
        <taxon>Pseudomonadati</taxon>
        <taxon>Bacteroidota</taxon>
        <taxon>Flavobacteriia</taxon>
        <taxon>Flavobacteriales</taxon>
        <taxon>Flavobacteriaceae</taxon>
        <taxon>Abyssalbus</taxon>
    </lineage>
</organism>
<dbReference type="SUPFAM" id="SSF82185">
    <property type="entry name" value="Histone H3 K4-specific methyltransferase SET7/9 N-terminal domain"/>
    <property type="match status" value="1"/>
</dbReference>
<evidence type="ECO:0000313" key="3">
    <source>
        <dbReference type="Proteomes" id="UP000831290"/>
    </source>
</evidence>
<name>A0A9E7D0G2_9FLAO</name>
<keyword evidence="3" id="KW-1185">Reference proteome</keyword>
<evidence type="ECO:0000256" key="1">
    <source>
        <dbReference type="SAM" id="SignalP"/>
    </source>
</evidence>
<dbReference type="Gene3D" id="2.20.110.10">
    <property type="entry name" value="Histone H3 K4-specific methyltransferase SET7/9 N-terminal domain"/>
    <property type="match status" value="1"/>
</dbReference>
<protein>
    <submittedName>
        <fullName evidence="2">Nicotinic acid mononucleotide adenyltransferase</fullName>
    </submittedName>
</protein>
<proteinExistence type="predicted"/>